<dbReference type="EMBL" id="CAJVPT010023898">
    <property type="protein sequence ID" value="CAG8667724.1"/>
    <property type="molecule type" value="Genomic_DNA"/>
</dbReference>
<gene>
    <name evidence="1" type="ORF">ACOLOM_LOCUS8830</name>
</gene>
<evidence type="ECO:0000313" key="1">
    <source>
        <dbReference type="EMBL" id="CAG8667724.1"/>
    </source>
</evidence>
<comment type="caution">
    <text evidence="1">The sequence shown here is derived from an EMBL/GenBank/DDBJ whole genome shotgun (WGS) entry which is preliminary data.</text>
</comment>
<keyword evidence="2" id="KW-1185">Reference proteome</keyword>
<name>A0ACA9NU06_9GLOM</name>
<dbReference type="Proteomes" id="UP000789525">
    <property type="component" value="Unassembled WGS sequence"/>
</dbReference>
<organism evidence="1 2">
    <name type="scientific">Acaulospora colombiana</name>
    <dbReference type="NCBI Taxonomy" id="27376"/>
    <lineage>
        <taxon>Eukaryota</taxon>
        <taxon>Fungi</taxon>
        <taxon>Fungi incertae sedis</taxon>
        <taxon>Mucoromycota</taxon>
        <taxon>Glomeromycotina</taxon>
        <taxon>Glomeromycetes</taxon>
        <taxon>Diversisporales</taxon>
        <taxon>Acaulosporaceae</taxon>
        <taxon>Acaulospora</taxon>
    </lineage>
</organism>
<sequence>MMQGRFGNWCVQRCLESPCTREDRMKIVNGRIVELATNCYGTHVVQKALECEEDIKRIIVGELLANDPAYTLTSKHCSVNRSLRGKWASLACHETGSLVVQTMFENMDDANDKRVIVDEILENLDDVVKNQWGAFVIQHIIEHGSADVSHRTSLSLISNIAAYGTHDIAVKSILKVLKEKDSVTREALISKMCEPNINNGRNKRPIIVDLALSANGSQIIQAVLPEANKDQRARLYEAVKGHTVTLRG</sequence>
<proteinExistence type="predicted"/>
<evidence type="ECO:0000313" key="2">
    <source>
        <dbReference type="Proteomes" id="UP000789525"/>
    </source>
</evidence>
<accession>A0ACA9NU06</accession>
<protein>
    <submittedName>
        <fullName evidence="1">13139_t:CDS:1</fullName>
    </submittedName>
</protein>
<reference evidence="1" key="1">
    <citation type="submission" date="2021-06" db="EMBL/GenBank/DDBJ databases">
        <authorList>
            <person name="Kallberg Y."/>
            <person name="Tangrot J."/>
            <person name="Rosling A."/>
        </authorList>
    </citation>
    <scope>NUCLEOTIDE SEQUENCE</scope>
    <source>
        <strain evidence="1">CL356</strain>
    </source>
</reference>